<dbReference type="EMBL" id="AP025523">
    <property type="protein sequence ID" value="BDE06346.1"/>
    <property type="molecule type" value="Genomic_DNA"/>
</dbReference>
<dbReference type="Pfam" id="PF07833">
    <property type="entry name" value="Cu_amine_oxidN1"/>
    <property type="match status" value="1"/>
</dbReference>
<evidence type="ECO:0000259" key="2">
    <source>
        <dbReference type="Pfam" id="PF07833"/>
    </source>
</evidence>
<accession>A0AAN1XVU5</accession>
<dbReference type="Proteomes" id="UP001317532">
    <property type="component" value="Chromosome"/>
</dbReference>
<evidence type="ECO:0008006" key="6">
    <source>
        <dbReference type="Google" id="ProtNLM"/>
    </source>
</evidence>
<name>A0AAN1XVU5_UNVUL</name>
<feature type="domain" description="Bacterial Ig-like" evidence="3">
    <location>
        <begin position="455"/>
        <end position="515"/>
    </location>
</feature>
<dbReference type="Pfam" id="PF19077">
    <property type="entry name" value="Big_13"/>
    <property type="match status" value="1"/>
</dbReference>
<evidence type="ECO:0000313" key="5">
    <source>
        <dbReference type="Proteomes" id="UP001317532"/>
    </source>
</evidence>
<protein>
    <recommendedName>
        <fullName evidence="6">Copper amine oxidase-like N-terminal domain-containing protein</fullName>
    </recommendedName>
</protein>
<sequence length="518" mass="54041">MLLIRSGRWYAALLAVCAAAWSVPASAAPPKKDEAPVRAIAIVVNGEELSRDPAPRIVGGRLLVPVVRIYSALGIEVSRSGDDLIASAPAKRIALHRGSSRATIDNRVVMMDSPAVEIDDATYVSLRFVADSLGAQVAYDPKAQRVEVTSLVVGRTQALEQHSSGGMTQVVGTVSAVDLNSAPESLTLTRGPSVRTIAITSDAKIAIQDVVTRTSTPGTLADVRVGDAASVLLRANGSVDQVVMRYASRSGTIAAVSSSAFVLQSGYVVTPDKSTQITLNGTAATIGDLKVGDSVTVRLNPDTSEKRQILVSRAMPSTPTPTGSAQIVDFGVAARGPLRAGETFSVTLHGTPGGRATFDIGTYLTGLPLPEVRGQPGTYETTYKVPEGVNFGRTTVYGHLTVGATSAPRAEASQLVAVTTTAPQIVDIAPQNGLVVNSNKPSIYATYRSPTDVGISVSSVRIEVNGLDVTPSSTRTDTFITYSPSAALADGTVTVKVSVADNAGNVARRSWTFSVRTR</sequence>
<organism evidence="4 5">
    <name type="scientific">Vulcanimicrobium alpinum</name>
    <dbReference type="NCBI Taxonomy" id="3016050"/>
    <lineage>
        <taxon>Bacteria</taxon>
        <taxon>Bacillati</taxon>
        <taxon>Vulcanimicrobiota</taxon>
        <taxon>Vulcanimicrobiia</taxon>
        <taxon>Vulcanimicrobiales</taxon>
        <taxon>Vulcanimicrobiaceae</taxon>
        <taxon>Vulcanimicrobium</taxon>
    </lineage>
</organism>
<evidence type="ECO:0000313" key="4">
    <source>
        <dbReference type="EMBL" id="BDE06346.1"/>
    </source>
</evidence>
<dbReference type="SUPFAM" id="SSF55383">
    <property type="entry name" value="Copper amine oxidase, domain N"/>
    <property type="match status" value="2"/>
</dbReference>
<evidence type="ECO:0000256" key="1">
    <source>
        <dbReference type="SAM" id="SignalP"/>
    </source>
</evidence>
<dbReference type="RefSeq" id="WP_317997311.1">
    <property type="nucleotide sequence ID" value="NZ_AP025523.1"/>
</dbReference>
<keyword evidence="1" id="KW-0732">Signal</keyword>
<dbReference type="InterPro" id="IPR044016">
    <property type="entry name" value="Big_13"/>
</dbReference>
<dbReference type="InterPro" id="IPR013783">
    <property type="entry name" value="Ig-like_fold"/>
</dbReference>
<dbReference type="KEGG" id="vab:WPS_16220"/>
<reference evidence="4 5" key="1">
    <citation type="journal article" date="2022" name="ISME Commun">
        <title>Vulcanimicrobium alpinus gen. nov. sp. nov., the first cultivated representative of the candidate phylum 'Eremiobacterota', is a metabolically versatile aerobic anoxygenic phototroph.</title>
        <authorList>
            <person name="Yabe S."/>
            <person name="Muto K."/>
            <person name="Abe K."/>
            <person name="Yokota A."/>
            <person name="Staudigel H."/>
            <person name="Tebo B.M."/>
        </authorList>
    </citation>
    <scope>NUCLEOTIDE SEQUENCE [LARGE SCALE GENOMIC DNA]</scope>
    <source>
        <strain evidence="4 5">WC8-2</strain>
    </source>
</reference>
<dbReference type="AlphaFoldDB" id="A0AAN1XVU5"/>
<dbReference type="Gene3D" id="2.60.40.10">
    <property type="entry name" value="Immunoglobulins"/>
    <property type="match status" value="1"/>
</dbReference>
<gene>
    <name evidence="4" type="ORF">WPS_16220</name>
</gene>
<dbReference type="InterPro" id="IPR036582">
    <property type="entry name" value="Mao_N_sf"/>
</dbReference>
<dbReference type="InterPro" id="IPR012854">
    <property type="entry name" value="Cu_amine_oxidase-like_N"/>
</dbReference>
<evidence type="ECO:0000259" key="3">
    <source>
        <dbReference type="Pfam" id="PF19077"/>
    </source>
</evidence>
<proteinExistence type="predicted"/>
<feature type="chain" id="PRO_5043045083" description="Copper amine oxidase-like N-terminal domain-containing protein" evidence="1">
    <location>
        <begin position="28"/>
        <end position="518"/>
    </location>
</feature>
<dbReference type="Gene3D" id="3.30.457.10">
    <property type="entry name" value="Copper amine oxidase-like, N-terminal domain"/>
    <property type="match status" value="1"/>
</dbReference>
<feature type="domain" description="Copper amine oxidase-like N-terminal" evidence="2">
    <location>
        <begin position="43"/>
        <end position="147"/>
    </location>
</feature>
<keyword evidence="5" id="KW-1185">Reference proteome</keyword>
<feature type="signal peptide" evidence="1">
    <location>
        <begin position="1"/>
        <end position="27"/>
    </location>
</feature>